<dbReference type="AlphaFoldDB" id="A0A9J5WH35"/>
<name>A0A9J5WH35_SOLCO</name>
<reference evidence="1 2" key="1">
    <citation type="submission" date="2020-09" db="EMBL/GenBank/DDBJ databases">
        <title>De no assembly of potato wild relative species, Solanum commersonii.</title>
        <authorList>
            <person name="Cho K."/>
        </authorList>
    </citation>
    <scope>NUCLEOTIDE SEQUENCE [LARGE SCALE GENOMIC DNA]</scope>
    <source>
        <strain evidence="1">LZ3.2</strain>
        <tissue evidence="1">Leaf</tissue>
    </source>
</reference>
<protein>
    <submittedName>
        <fullName evidence="1">Uncharacterized protein</fullName>
    </submittedName>
</protein>
<dbReference type="EMBL" id="JACXVP010000011">
    <property type="protein sequence ID" value="KAG5574272.1"/>
    <property type="molecule type" value="Genomic_DNA"/>
</dbReference>
<keyword evidence="2" id="KW-1185">Reference proteome</keyword>
<comment type="caution">
    <text evidence="1">The sequence shown here is derived from an EMBL/GenBank/DDBJ whole genome shotgun (WGS) entry which is preliminary data.</text>
</comment>
<proteinExistence type="predicted"/>
<evidence type="ECO:0000313" key="1">
    <source>
        <dbReference type="EMBL" id="KAG5574272.1"/>
    </source>
</evidence>
<gene>
    <name evidence="1" type="ORF">H5410_054406</name>
</gene>
<evidence type="ECO:0000313" key="2">
    <source>
        <dbReference type="Proteomes" id="UP000824120"/>
    </source>
</evidence>
<sequence length="136" mass="15693">MQLDINEVYRSRGKNDARCYPNNIELISSSFSWIVNDAVRWMFRARDVIRTVFPFATKFFSGFSTNELVEVQHGWMVHVQEILRRVLMAFVYARHRVILSMHHNNNVSGVIPRVRSGDGRMFTDLTPAFVGGSEAV</sequence>
<accession>A0A9J5WH35</accession>
<dbReference type="Proteomes" id="UP000824120">
    <property type="component" value="Chromosome 11"/>
</dbReference>
<organism evidence="1 2">
    <name type="scientific">Solanum commersonii</name>
    <name type="common">Commerson's wild potato</name>
    <name type="synonym">Commerson's nightshade</name>
    <dbReference type="NCBI Taxonomy" id="4109"/>
    <lineage>
        <taxon>Eukaryota</taxon>
        <taxon>Viridiplantae</taxon>
        <taxon>Streptophyta</taxon>
        <taxon>Embryophyta</taxon>
        <taxon>Tracheophyta</taxon>
        <taxon>Spermatophyta</taxon>
        <taxon>Magnoliopsida</taxon>
        <taxon>eudicotyledons</taxon>
        <taxon>Gunneridae</taxon>
        <taxon>Pentapetalae</taxon>
        <taxon>asterids</taxon>
        <taxon>lamiids</taxon>
        <taxon>Solanales</taxon>
        <taxon>Solanaceae</taxon>
        <taxon>Solanoideae</taxon>
        <taxon>Solaneae</taxon>
        <taxon>Solanum</taxon>
    </lineage>
</organism>